<feature type="compositionally biased region" description="Basic and acidic residues" evidence="9">
    <location>
        <begin position="242"/>
        <end position="252"/>
    </location>
</feature>
<keyword evidence="2" id="KW-0808">Transferase</keyword>
<protein>
    <recommendedName>
        <fullName evidence="10">Wzt C-terminal domain-containing protein</fullName>
    </recommendedName>
</protein>
<proteinExistence type="predicted"/>
<dbReference type="Gene3D" id="2.70.50.60">
    <property type="entry name" value="abc- transporter (atp binding component) like domain"/>
    <property type="match status" value="1"/>
</dbReference>
<accession>A0ABV2JVD1</accession>
<keyword evidence="4" id="KW-0735">Signal-anchor</keyword>
<organism evidence="11 12">
    <name type="scientific">Dyella japonica</name>
    <dbReference type="NCBI Taxonomy" id="231455"/>
    <lineage>
        <taxon>Bacteria</taxon>
        <taxon>Pseudomonadati</taxon>
        <taxon>Pseudomonadota</taxon>
        <taxon>Gammaproteobacteria</taxon>
        <taxon>Lysobacterales</taxon>
        <taxon>Rhodanobacteraceae</taxon>
        <taxon>Dyella</taxon>
    </lineage>
</organism>
<dbReference type="RefSeq" id="WP_354014171.1">
    <property type="nucleotide sequence ID" value="NZ_JBEPMU010000003.1"/>
</dbReference>
<comment type="subcellular location">
    <subcellularLocation>
        <location evidence="1">Golgi apparatus membrane</location>
        <topology evidence="1">Single-pass type II membrane protein</topology>
    </subcellularLocation>
</comment>
<dbReference type="CDD" id="cd10147">
    <property type="entry name" value="Wzt_C-like"/>
    <property type="match status" value="1"/>
</dbReference>
<evidence type="ECO:0000259" key="10">
    <source>
        <dbReference type="Pfam" id="PF14524"/>
    </source>
</evidence>
<evidence type="ECO:0000256" key="7">
    <source>
        <dbReference type="ARBA" id="ARBA00023136"/>
    </source>
</evidence>
<evidence type="ECO:0000256" key="2">
    <source>
        <dbReference type="ARBA" id="ARBA00022679"/>
    </source>
</evidence>
<dbReference type="PANTHER" id="PTHR12129">
    <property type="entry name" value="HEPARAN SULFATE 2-O-SULFOTRANSFERASE"/>
    <property type="match status" value="1"/>
</dbReference>
<evidence type="ECO:0000256" key="9">
    <source>
        <dbReference type="SAM" id="MobiDB-lite"/>
    </source>
</evidence>
<evidence type="ECO:0000313" key="11">
    <source>
        <dbReference type="EMBL" id="MET3652783.1"/>
    </source>
</evidence>
<evidence type="ECO:0000256" key="6">
    <source>
        <dbReference type="ARBA" id="ARBA00023034"/>
    </source>
</evidence>
<keyword evidence="6" id="KW-0333">Golgi apparatus</keyword>
<dbReference type="InterPro" id="IPR027417">
    <property type="entry name" value="P-loop_NTPase"/>
</dbReference>
<dbReference type="InterPro" id="IPR029439">
    <property type="entry name" value="Wzt_C"/>
</dbReference>
<evidence type="ECO:0000256" key="4">
    <source>
        <dbReference type="ARBA" id="ARBA00022968"/>
    </source>
</evidence>
<gene>
    <name evidence="11" type="ORF">ABIC75_002515</name>
</gene>
<reference evidence="11 12" key="1">
    <citation type="submission" date="2024-06" db="EMBL/GenBank/DDBJ databases">
        <title>Sorghum-associated microbial communities from plants grown in Nebraska, USA.</title>
        <authorList>
            <person name="Schachtman D."/>
        </authorList>
    </citation>
    <scope>NUCLEOTIDE SEQUENCE [LARGE SCALE GENOMIC DNA]</scope>
    <source>
        <strain evidence="11 12">1073</strain>
    </source>
</reference>
<keyword evidence="12" id="KW-1185">Reference proteome</keyword>
<name>A0ABV2JVD1_9GAMM</name>
<dbReference type="Gene3D" id="3.40.50.300">
    <property type="entry name" value="P-loop containing nucleotide triphosphate hydrolases"/>
    <property type="match status" value="1"/>
</dbReference>
<evidence type="ECO:0000256" key="1">
    <source>
        <dbReference type="ARBA" id="ARBA00004323"/>
    </source>
</evidence>
<feature type="domain" description="Wzt C-terminal" evidence="10">
    <location>
        <begin position="260"/>
        <end position="380"/>
    </location>
</feature>
<dbReference type="SUPFAM" id="SSF52540">
    <property type="entry name" value="P-loop containing nucleoside triphosphate hydrolases"/>
    <property type="match status" value="1"/>
</dbReference>
<sequence>MKDILHFHLPRTGGTALRHFLVDQVGEDNVSKPITGMKLRDALLQWAHVPVISGHLATLQGDALPSDRYCITVLRNPIDRFLSEHFFQKHNNASRVMDAALQVSSFDECLARNDGSESNLVQLDMLFPLALANVSSPTAEEKLQAARSALDDFDAVGIQEELEDFALMLCAELGWTPLEVPRSNSSMHRLALHELSPGQSKALHAMLEPELDLYRYAVSRFRRDRRRYLTLAGPASSSRPGEPTRDTRRAQRDTPQGPLEFGDKRCEILSVQACGAMLGDGSVMVGERMTIAVRFIAHEAVERLNVGMAIKDERGALVFGTNSMQLGQQYAVAPGTYEIYFCMLNRLGIGHYTLDAALVAGATHFDGCYHWREQAGGMEVPSAAVGHFIGRTLMDPGVELAGASPEAHWSLCTDVDPAGVAGSFGALNPTLADFRASLQPMAQLSRLRPSADALLQIWASNRGDAPWPCTGRNPVNLSYRWLASNGTIEVADGLRTALPEDVPPALAAIVPMQIRSPSRPGHYTLQGSLVQEQNAWFIDHDPTSGFALPIEVLA</sequence>
<keyword evidence="3" id="KW-0812">Transmembrane</keyword>
<keyword evidence="5" id="KW-1133">Transmembrane helix</keyword>
<keyword evidence="8" id="KW-0325">Glycoprotein</keyword>
<dbReference type="EMBL" id="JBEPMU010000003">
    <property type="protein sequence ID" value="MET3652783.1"/>
    <property type="molecule type" value="Genomic_DNA"/>
</dbReference>
<feature type="region of interest" description="Disordered" evidence="9">
    <location>
        <begin position="232"/>
        <end position="261"/>
    </location>
</feature>
<dbReference type="PANTHER" id="PTHR12129:SF15">
    <property type="entry name" value="URONYL 2-SULFOTRANSFERASE"/>
    <property type="match status" value="1"/>
</dbReference>
<evidence type="ECO:0000256" key="8">
    <source>
        <dbReference type="ARBA" id="ARBA00023180"/>
    </source>
</evidence>
<dbReference type="InterPro" id="IPR007734">
    <property type="entry name" value="Heparan_SO4_2-O-STrfase"/>
</dbReference>
<dbReference type="Pfam" id="PF14524">
    <property type="entry name" value="Wzt_C"/>
    <property type="match status" value="1"/>
</dbReference>
<keyword evidence="7" id="KW-0472">Membrane</keyword>
<dbReference type="Proteomes" id="UP001549184">
    <property type="component" value="Unassembled WGS sequence"/>
</dbReference>
<comment type="caution">
    <text evidence="11">The sequence shown here is derived from an EMBL/GenBank/DDBJ whole genome shotgun (WGS) entry which is preliminary data.</text>
</comment>
<evidence type="ECO:0000256" key="5">
    <source>
        <dbReference type="ARBA" id="ARBA00022989"/>
    </source>
</evidence>
<evidence type="ECO:0000313" key="12">
    <source>
        <dbReference type="Proteomes" id="UP001549184"/>
    </source>
</evidence>
<evidence type="ECO:0000256" key="3">
    <source>
        <dbReference type="ARBA" id="ARBA00022692"/>
    </source>
</evidence>